<reference evidence="6" key="1">
    <citation type="submission" date="2023-06" db="EMBL/GenBank/DDBJ databases">
        <authorList>
            <person name="Delattre M."/>
        </authorList>
    </citation>
    <scope>NUCLEOTIDE SEQUENCE</scope>
    <source>
        <strain evidence="6">AF72</strain>
    </source>
</reference>
<evidence type="ECO:0000256" key="4">
    <source>
        <dbReference type="RuleBase" id="RU363090"/>
    </source>
</evidence>
<evidence type="ECO:0000256" key="2">
    <source>
        <dbReference type="ARBA" id="ARBA00022679"/>
    </source>
</evidence>
<gene>
    <name evidence="6" type="ORF">MSPICULIGERA_LOCUS19541</name>
</gene>
<evidence type="ECO:0000313" key="6">
    <source>
        <dbReference type="EMBL" id="CAJ0581380.1"/>
    </source>
</evidence>
<dbReference type="GO" id="GO:0005634">
    <property type="term" value="C:nucleus"/>
    <property type="evidence" value="ECO:0007669"/>
    <property type="project" value="TreeGrafter"/>
</dbReference>
<feature type="non-terminal residue" evidence="6">
    <location>
        <position position="1"/>
    </location>
</feature>
<keyword evidence="7" id="KW-1185">Reference proteome</keyword>
<protein>
    <recommendedName>
        <fullName evidence="4">Kinase</fullName>
        <ecNumber evidence="4">2.7.-.-</ecNumber>
    </recommendedName>
</protein>
<name>A0AA36D790_9BILA</name>
<dbReference type="GO" id="GO:0005737">
    <property type="term" value="C:cytoplasm"/>
    <property type="evidence" value="ECO:0007669"/>
    <property type="project" value="TreeGrafter"/>
</dbReference>
<comment type="similarity">
    <text evidence="1 4">Belongs to the inositol phosphokinase (IPK) family.</text>
</comment>
<evidence type="ECO:0000313" key="7">
    <source>
        <dbReference type="Proteomes" id="UP001177023"/>
    </source>
</evidence>
<dbReference type="EC" id="2.7.-.-" evidence="4"/>
<proteinExistence type="inferred from homology"/>
<organism evidence="6 7">
    <name type="scientific">Mesorhabditis spiculigera</name>
    <dbReference type="NCBI Taxonomy" id="96644"/>
    <lineage>
        <taxon>Eukaryota</taxon>
        <taxon>Metazoa</taxon>
        <taxon>Ecdysozoa</taxon>
        <taxon>Nematoda</taxon>
        <taxon>Chromadorea</taxon>
        <taxon>Rhabditida</taxon>
        <taxon>Rhabditina</taxon>
        <taxon>Rhabditomorpha</taxon>
        <taxon>Rhabditoidea</taxon>
        <taxon>Rhabditidae</taxon>
        <taxon>Mesorhabditinae</taxon>
        <taxon>Mesorhabditis</taxon>
    </lineage>
</organism>
<evidence type="ECO:0000256" key="3">
    <source>
        <dbReference type="ARBA" id="ARBA00022777"/>
    </source>
</evidence>
<comment type="caution">
    <text evidence="6">The sequence shown here is derived from an EMBL/GenBank/DDBJ whole genome shotgun (WGS) entry which is preliminary data.</text>
</comment>
<dbReference type="PANTHER" id="PTHR12400">
    <property type="entry name" value="INOSITOL POLYPHOSPHATE KINASE"/>
    <property type="match status" value="1"/>
</dbReference>
<dbReference type="PANTHER" id="PTHR12400:SF21">
    <property type="entry name" value="KINASE"/>
    <property type="match status" value="1"/>
</dbReference>
<dbReference type="GO" id="GO:0046854">
    <property type="term" value="P:phosphatidylinositol phosphate biosynthetic process"/>
    <property type="evidence" value="ECO:0007669"/>
    <property type="project" value="TreeGrafter"/>
</dbReference>
<dbReference type="Gene3D" id="3.30.470.160">
    <property type="entry name" value="Inositol polyphosphate kinase"/>
    <property type="match status" value="1"/>
</dbReference>
<dbReference type="SUPFAM" id="SSF56104">
    <property type="entry name" value="SAICAR synthase-like"/>
    <property type="match status" value="1"/>
</dbReference>
<evidence type="ECO:0000256" key="5">
    <source>
        <dbReference type="SAM" id="MobiDB-lite"/>
    </source>
</evidence>
<keyword evidence="3 4" id="KW-0418">Kinase</keyword>
<dbReference type="AlphaFoldDB" id="A0AA36D790"/>
<dbReference type="EMBL" id="CATQJA010002663">
    <property type="protein sequence ID" value="CAJ0581380.1"/>
    <property type="molecule type" value="Genomic_DNA"/>
</dbReference>
<keyword evidence="2 4" id="KW-0808">Transferase</keyword>
<sequence length="322" mass="35463">MVQLLNSRKRSTSYHKEGDEEFKHQVGGHHQLHQVGRLHLAKPSGVDERDFYLHAPPALIPHLAHMCGYTEGSSETVRPSTSTMCDNCLLGGSAGQSRLTASISRMRAGKPSASAEYVVLSDLTAGFRHPCIVDLKMGTRQHGDAAAPEKIRRQTDKCARSTSLLYGLRLCGLQYYDACTERSTVIDKYEGRRIEVLELWKAIKGFFSYPDGRLRTALIRALLRKIEAVEEAVQSLDGVRLFGSSLLVIYEGDETLEPLSDEEADKQLCVRIVDFANATLGGGLHSGADEGFLLGLHSLHRFIDDLAHHSDSDVDSEGSMSP</sequence>
<evidence type="ECO:0000256" key="1">
    <source>
        <dbReference type="ARBA" id="ARBA00007374"/>
    </source>
</evidence>
<dbReference type="GO" id="GO:0000828">
    <property type="term" value="F:inositol hexakisphosphate kinase activity"/>
    <property type="evidence" value="ECO:0007669"/>
    <property type="project" value="TreeGrafter"/>
</dbReference>
<dbReference type="Proteomes" id="UP001177023">
    <property type="component" value="Unassembled WGS sequence"/>
</dbReference>
<accession>A0AA36D790</accession>
<dbReference type="Pfam" id="PF03770">
    <property type="entry name" value="IPK"/>
    <property type="match status" value="1"/>
</dbReference>
<dbReference type="InterPro" id="IPR005522">
    <property type="entry name" value="IPK"/>
</dbReference>
<feature type="compositionally biased region" description="Basic and acidic residues" evidence="5">
    <location>
        <begin position="14"/>
        <end position="24"/>
    </location>
</feature>
<dbReference type="GO" id="GO:0032958">
    <property type="term" value="P:inositol phosphate biosynthetic process"/>
    <property type="evidence" value="ECO:0007669"/>
    <property type="project" value="InterPro"/>
</dbReference>
<feature type="region of interest" description="Disordered" evidence="5">
    <location>
        <begin position="1"/>
        <end position="29"/>
    </location>
</feature>
<dbReference type="InterPro" id="IPR038286">
    <property type="entry name" value="IPK_sf"/>
</dbReference>